<dbReference type="PANTHER" id="PTHR34696">
    <property type="entry name" value="PHOSPHORIBOSYLFORMYLGLYCINAMIDINE SYNTHASE SUBUNIT PURS"/>
    <property type="match status" value="1"/>
</dbReference>
<evidence type="ECO:0000256" key="1">
    <source>
        <dbReference type="ARBA" id="ARBA00022490"/>
    </source>
</evidence>
<dbReference type="EMBL" id="AP018712">
    <property type="protein sequence ID" value="BBE31217.1"/>
    <property type="molecule type" value="Genomic_DNA"/>
</dbReference>
<name>A0A7G1G8E1_9BACT</name>
<dbReference type="HAMAP" id="MF_01926">
    <property type="entry name" value="PurS"/>
    <property type="match status" value="1"/>
</dbReference>
<evidence type="ECO:0000256" key="4">
    <source>
        <dbReference type="ARBA" id="ARBA00022755"/>
    </source>
</evidence>
<keyword evidence="4 6" id="KW-0658">Purine biosynthesis</keyword>
<keyword evidence="1 6" id="KW-0963">Cytoplasm</keyword>
<comment type="function">
    <text evidence="6">Part of the phosphoribosylformylglycinamidine synthase complex involved in the purines biosynthetic pathway. Catalyzes the ATP-dependent conversion of formylglycinamide ribonucleotide (FGAR) and glutamine to yield formylglycinamidine ribonucleotide (FGAM) and glutamate. The FGAM synthase complex is composed of three subunits. PurQ produces an ammonia molecule by converting glutamine to glutamate. PurL transfers the ammonia molecule to FGAR to form FGAM in an ATP-dependent manner. PurS interacts with PurQ and PurL and is thought to assist in the transfer of the ammonia molecule from PurQ to PurL.</text>
</comment>
<dbReference type="InParanoid" id="A0A7G1G8E1"/>
<dbReference type="UniPathway" id="UPA00074">
    <property type="reaction ID" value="UER00128"/>
</dbReference>
<comment type="subcellular location">
    <subcellularLocation>
        <location evidence="6">Cytoplasm</location>
    </subcellularLocation>
</comment>
<gene>
    <name evidence="6 7" type="primary">purS</name>
    <name evidence="7" type="ORF">OSSY52_13580</name>
</gene>
<dbReference type="GO" id="GO:0005524">
    <property type="term" value="F:ATP binding"/>
    <property type="evidence" value="ECO:0007669"/>
    <property type="project" value="UniProtKB-UniRule"/>
</dbReference>
<keyword evidence="5 6" id="KW-0067">ATP-binding</keyword>
<dbReference type="Proteomes" id="UP000516361">
    <property type="component" value="Chromosome"/>
</dbReference>
<comment type="catalytic activity">
    <reaction evidence="6">
        <text>N(2)-formyl-N(1)-(5-phospho-beta-D-ribosyl)glycinamide + L-glutamine + ATP + H2O = 2-formamido-N(1)-(5-O-phospho-beta-D-ribosyl)acetamidine + L-glutamate + ADP + phosphate + H(+)</text>
        <dbReference type="Rhea" id="RHEA:17129"/>
        <dbReference type="ChEBI" id="CHEBI:15377"/>
        <dbReference type="ChEBI" id="CHEBI:15378"/>
        <dbReference type="ChEBI" id="CHEBI:29985"/>
        <dbReference type="ChEBI" id="CHEBI:30616"/>
        <dbReference type="ChEBI" id="CHEBI:43474"/>
        <dbReference type="ChEBI" id="CHEBI:58359"/>
        <dbReference type="ChEBI" id="CHEBI:147286"/>
        <dbReference type="ChEBI" id="CHEBI:147287"/>
        <dbReference type="ChEBI" id="CHEBI:456216"/>
        <dbReference type="EC" id="6.3.5.3"/>
    </reaction>
</comment>
<proteinExistence type="inferred from homology"/>
<reference evidence="7 8" key="1">
    <citation type="submission" date="2018-06" db="EMBL/GenBank/DDBJ databases">
        <title>Genome sequencing of Oceanotoga sp. sy52.</title>
        <authorList>
            <person name="Mori K."/>
        </authorList>
    </citation>
    <scope>NUCLEOTIDE SEQUENCE [LARGE SCALE GENOMIC DNA]</scope>
    <source>
        <strain evidence="8">sy52</strain>
    </source>
</reference>
<dbReference type="InterPro" id="IPR003850">
    <property type="entry name" value="PurS"/>
</dbReference>
<dbReference type="NCBIfam" id="TIGR00302">
    <property type="entry name" value="phosphoribosylformylglycinamidine synthase subunit PurS"/>
    <property type="match status" value="1"/>
</dbReference>
<dbReference type="RefSeq" id="WP_190613622.1">
    <property type="nucleotide sequence ID" value="NZ_AP018712.1"/>
</dbReference>
<sequence length="87" mass="9848">MKSFKFEVLISLKKGILDPQGSATEKVLKRLNYPVNSVRFGKNIELTVNEETEEKALKIVNEIADKLLSNPVLEKYEIKLLSTEVLA</sequence>
<dbReference type="GO" id="GO:0004642">
    <property type="term" value="F:phosphoribosylformylglycinamidine synthase activity"/>
    <property type="evidence" value="ECO:0007669"/>
    <property type="project" value="UniProtKB-UniRule"/>
</dbReference>
<dbReference type="GO" id="GO:0005737">
    <property type="term" value="C:cytoplasm"/>
    <property type="evidence" value="ECO:0007669"/>
    <property type="project" value="UniProtKB-SubCell"/>
</dbReference>
<evidence type="ECO:0000256" key="5">
    <source>
        <dbReference type="ARBA" id="ARBA00022840"/>
    </source>
</evidence>
<organism evidence="7 8">
    <name type="scientific">Tepiditoga spiralis</name>
    <dbReference type="NCBI Taxonomy" id="2108365"/>
    <lineage>
        <taxon>Bacteria</taxon>
        <taxon>Thermotogati</taxon>
        <taxon>Thermotogota</taxon>
        <taxon>Thermotogae</taxon>
        <taxon>Petrotogales</taxon>
        <taxon>Petrotogaceae</taxon>
        <taxon>Tepiditoga</taxon>
    </lineage>
</organism>
<evidence type="ECO:0000256" key="2">
    <source>
        <dbReference type="ARBA" id="ARBA00022598"/>
    </source>
</evidence>
<dbReference type="SUPFAM" id="SSF82697">
    <property type="entry name" value="PurS-like"/>
    <property type="match status" value="1"/>
</dbReference>
<keyword evidence="2 6" id="KW-0436">Ligase</keyword>
<dbReference type="PANTHER" id="PTHR34696:SF1">
    <property type="entry name" value="PHOSPHORIBOSYLFORMYLGLYCINAMIDINE SYNTHASE SUBUNIT PURS"/>
    <property type="match status" value="1"/>
</dbReference>
<accession>A0A7G1G8E1</accession>
<keyword evidence="8" id="KW-1185">Reference proteome</keyword>
<evidence type="ECO:0000313" key="8">
    <source>
        <dbReference type="Proteomes" id="UP000516361"/>
    </source>
</evidence>
<dbReference type="KEGG" id="ocy:OSSY52_13580"/>
<keyword evidence="3 6" id="KW-0547">Nucleotide-binding</keyword>
<dbReference type="InterPro" id="IPR036604">
    <property type="entry name" value="PurS-like_sf"/>
</dbReference>
<evidence type="ECO:0000256" key="3">
    <source>
        <dbReference type="ARBA" id="ARBA00022741"/>
    </source>
</evidence>
<comment type="subunit">
    <text evidence="6">Part of the FGAM synthase complex composed of 1 PurL, 1 PurQ and 2 PurS subunits.</text>
</comment>
<dbReference type="GO" id="GO:0006189">
    <property type="term" value="P:'de novo' IMP biosynthetic process"/>
    <property type="evidence" value="ECO:0007669"/>
    <property type="project" value="UniProtKB-UniRule"/>
</dbReference>
<dbReference type="AlphaFoldDB" id="A0A7G1G8E1"/>
<comment type="similarity">
    <text evidence="6">Belongs to the PurS family.</text>
</comment>
<evidence type="ECO:0000313" key="7">
    <source>
        <dbReference type="EMBL" id="BBE31217.1"/>
    </source>
</evidence>
<comment type="pathway">
    <text evidence="6">Purine metabolism; IMP biosynthesis via de novo pathway; 5-amino-1-(5-phospho-D-ribosyl)imidazole from N(2)-formyl-N(1)-(5-phospho-D-ribosyl)glycinamide: step 1/2.</text>
</comment>
<dbReference type="Pfam" id="PF02700">
    <property type="entry name" value="PurS"/>
    <property type="match status" value="1"/>
</dbReference>
<dbReference type="FunCoup" id="A0A7G1G8E1">
    <property type="interactions" value="49"/>
</dbReference>
<dbReference type="Gene3D" id="3.30.1280.10">
    <property type="entry name" value="Phosphoribosylformylglycinamidine synthase subunit PurS"/>
    <property type="match status" value="1"/>
</dbReference>
<dbReference type="NCBIfam" id="NF004630">
    <property type="entry name" value="PRK05974.1"/>
    <property type="match status" value="1"/>
</dbReference>
<dbReference type="EC" id="6.3.5.3" evidence="6"/>
<protein>
    <recommendedName>
        <fullName evidence="6">Phosphoribosylformylglycinamidine synthase subunit PurS</fullName>
        <shortName evidence="6">FGAM synthase</shortName>
        <ecNumber evidence="6">6.3.5.3</ecNumber>
    </recommendedName>
    <alternativeName>
        <fullName evidence="6">Formylglycinamide ribonucleotide amidotransferase subunit III</fullName>
        <shortName evidence="6">FGAR amidotransferase III</shortName>
        <shortName evidence="6">FGAR-AT III</shortName>
    </alternativeName>
    <alternativeName>
        <fullName evidence="6">Phosphoribosylformylglycinamidine synthase subunit III</fullName>
    </alternativeName>
</protein>
<evidence type="ECO:0000256" key="6">
    <source>
        <dbReference type="HAMAP-Rule" id="MF_01926"/>
    </source>
</evidence>